<feature type="transmembrane region" description="Helical" evidence="1">
    <location>
        <begin position="6"/>
        <end position="35"/>
    </location>
</feature>
<keyword evidence="1" id="KW-1133">Transmembrane helix</keyword>
<dbReference type="EMBL" id="JBHSUS010000001">
    <property type="protein sequence ID" value="MFC6439981.1"/>
    <property type="molecule type" value="Genomic_DNA"/>
</dbReference>
<evidence type="ECO:0000256" key="1">
    <source>
        <dbReference type="SAM" id="Phobius"/>
    </source>
</evidence>
<protein>
    <submittedName>
        <fullName evidence="2">Tellurium resistance protein TerC</fullName>
    </submittedName>
</protein>
<keyword evidence="1" id="KW-0812">Transmembrane</keyword>
<keyword evidence="1" id="KW-0472">Membrane</keyword>
<evidence type="ECO:0000313" key="2">
    <source>
        <dbReference type="EMBL" id="MFC6439981.1"/>
    </source>
</evidence>
<organism evidence="2 3">
    <name type="scientific">Pseudobowmanella zhangzhouensis</name>
    <dbReference type="NCBI Taxonomy" id="1537679"/>
    <lineage>
        <taxon>Bacteria</taxon>
        <taxon>Pseudomonadati</taxon>
        <taxon>Pseudomonadota</taxon>
        <taxon>Gammaproteobacteria</taxon>
        <taxon>Alteromonadales</taxon>
        <taxon>Alteromonadaceae</taxon>
    </lineage>
</organism>
<evidence type="ECO:0000313" key="3">
    <source>
        <dbReference type="Proteomes" id="UP001596364"/>
    </source>
</evidence>
<keyword evidence="3" id="KW-1185">Reference proteome</keyword>
<gene>
    <name evidence="2" type="ORF">ACFP85_07460</name>
</gene>
<dbReference type="Proteomes" id="UP001596364">
    <property type="component" value="Unassembled WGS sequence"/>
</dbReference>
<sequence>MRKLRVFIAIILITIGIIGFILPGSMFILLGGLMLMSIDYPPARHWLRKVQRASGRGARKLDQALLNRKMRN</sequence>
<dbReference type="RefSeq" id="WP_131256860.1">
    <property type="nucleotide sequence ID" value="NZ_JBHSUS010000001.1"/>
</dbReference>
<comment type="caution">
    <text evidence="2">The sequence shown here is derived from an EMBL/GenBank/DDBJ whole genome shotgun (WGS) entry which is preliminary data.</text>
</comment>
<name>A0ABW1XID3_9ALTE</name>
<reference evidence="3" key="1">
    <citation type="journal article" date="2019" name="Int. J. Syst. Evol. Microbiol.">
        <title>The Global Catalogue of Microorganisms (GCM) 10K type strain sequencing project: providing services to taxonomists for standard genome sequencing and annotation.</title>
        <authorList>
            <consortium name="The Broad Institute Genomics Platform"/>
            <consortium name="The Broad Institute Genome Sequencing Center for Infectious Disease"/>
            <person name="Wu L."/>
            <person name="Ma J."/>
        </authorList>
    </citation>
    <scope>NUCLEOTIDE SEQUENCE [LARGE SCALE GENOMIC DNA]</scope>
    <source>
        <strain evidence="3">CGMCC 1.16031</strain>
    </source>
</reference>
<accession>A0ABW1XID3</accession>
<proteinExistence type="predicted"/>